<evidence type="ECO:0000259" key="1">
    <source>
        <dbReference type="PROSITE" id="PS50004"/>
    </source>
</evidence>
<name>A0ABD3I229_9MARC</name>
<evidence type="ECO:0000313" key="3">
    <source>
        <dbReference type="Proteomes" id="UP001633002"/>
    </source>
</evidence>
<dbReference type="AlphaFoldDB" id="A0ABD3I229"/>
<comment type="caution">
    <text evidence="2">The sequence shown here is derived from an EMBL/GenBank/DDBJ whole genome shotgun (WGS) entry which is preliminary data.</text>
</comment>
<reference evidence="2 3" key="1">
    <citation type="submission" date="2024-09" db="EMBL/GenBank/DDBJ databases">
        <title>Chromosome-scale assembly of Riccia sorocarpa.</title>
        <authorList>
            <person name="Paukszto L."/>
        </authorList>
    </citation>
    <scope>NUCLEOTIDE SEQUENCE [LARGE SCALE GENOMIC DNA]</scope>
    <source>
        <strain evidence="2">LP-2024</strain>
        <tissue evidence="2">Aerial parts of the thallus</tissue>
    </source>
</reference>
<dbReference type="InterPro" id="IPR000008">
    <property type="entry name" value="C2_dom"/>
</dbReference>
<sequence length="195" mass="22155">MSAPKDRTVEVTIISASHLKKVRLVGHQKLYVVAYIYEDHKFTSKVDRDGGLNPTWNSHLTLKCDERLFVHHGTYLNFKIYRRGQVSKMMHGSLIGTVAVPLRDLEKDVRCHVEATPMSFQVRRSSGRENGVLNLAIKLGSRQNTTTEGHLAFHAPRFEHKRVDQADDSNSDGESVGRFYMAYAIYLKVNKLATL</sequence>
<protein>
    <recommendedName>
        <fullName evidence="1">C2 domain-containing protein</fullName>
    </recommendedName>
</protein>
<organism evidence="2 3">
    <name type="scientific">Riccia sorocarpa</name>
    <dbReference type="NCBI Taxonomy" id="122646"/>
    <lineage>
        <taxon>Eukaryota</taxon>
        <taxon>Viridiplantae</taxon>
        <taxon>Streptophyta</taxon>
        <taxon>Embryophyta</taxon>
        <taxon>Marchantiophyta</taxon>
        <taxon>Marchantiopsida</taxon>
        <taxon>Marchantiidae</taxon>
        <taxon>Marchantiales</taxon>
        <taxon>Ricciaceae</taxon>
        <taxon>Riccia</taxon>
    </lineage>
</organism>
<dbReference type="Pfam" id="PF00168">
    <property type="entry name" value="C2"/>
    <property type="match status" value="1"/>
</dbReference>
<dbReference type="SUPFAM" id="SSF49562">
    <property type="entry name" value="C2 domain (Calcium/lipid-binding domain, CaLB)"/>
    <property type="match status" value="1"/>
</dbReference>
<dbReference type="Proteomes" id="UP001633002">
    <property type="component" value="Unassembled WGS sequence"/>
</dbReference>
<dbReference type="EMBL" id="JBJQOH010000002">
    <property type="protein sequence ID" value="KAL3697743.1"/>
    <property type="molecule type" value="Genomic_DNA"/>
</dbReference>
<dbReference type="PANTHER" id="PTHR32246">
    <property type="entry name" value="INGRESSION PROTEIN FIC1"/>
    <property type="match status" value="1"/>
</dbReference>
<dbReference type="PANTHER" id="PTHR32246:SF173">
    <property type="entry name" value="C2 DOMAIN-CONTAINING PROTEIN"/>
    <property type="match status" value="1"/>
</dbReference>
<gene>
    <name evidence="2" type="ORF">R1sor_011819</name>
</gene>
<accession>A0ABD3I229</accession>
<dbReference type="CDD" id="cd04051">
    <property type="entry name" value="C2_SRC2_like"/>
    <property type="match status" value="1"/>
</dbReference>
<proteinExistence type="predicted"/>
<evidence type="ECO:0000313" key="2">
    <source>
        <dbReference type="EMBL" id="KAL3697743.1"/>
    </source>
</evidence>
<feature type="domain" description="C2" evidence="1">
    <location>
        <begin position="1"/>
        <end position="115"/>
    </location>
</feature>
<dbReference type="InterPro" id="IPR035892">
    <property type="entry name" value="C2_domain_sf"/>
</dbReference>
<dbReference type="InterPro" id="IPR044750">
    <property type="entry name" value="C2_SRC2/BAP"/>
</dbReference>
<keyword evidence="3" id="KW-1185">Reference proteome</keyword>
<dbReference type="Gene3D" id="2.60.40.150">
    <property type="entry name" value="C2 domain"/>
    <property type="match status" value="1"/>
</dbReference>
<dbReference type="SMART" id="SM00239">
    <property type="entry name" value="C2"/>
    <property type="match status" value="1"/>
</dbReference>
<dbReference type="PROSITE" id="PS50004">
    <property type="entry name" value="C2"/>
    <property type="match status" value="1"/>
</dbReference>